<proteinExistence type="predicted"/>
<accession>A7ITX6</accession>
<organismHost>
    <name type="scientific">Paramecium bursaria</name>
    <dbReference type="NCBI Taxonomy" id="74790"/>
</organismHost>
<evidence type="ECO:0000313" key="2">
    <source>
        <dbReference type="Proteomes" id="UP000246715"/>
    </source>
</evidence>
<gene>
    <name evidence="1" type="primary">M246L</name>
    <name evidence="1" type="ORF">MT325_M246L</name>
</gene>
<protein>
    <submittedName>
        <fullName evidence="1">Uncharacterized protein M246L</fullName>
    </submittedName>
</protein>
<dbReference type="Proteomes" id="UP000246715">
    <property type="component" value="Segment"/>
</dbReference>
<organism evidence="1 2">
    <name type="scientific">Paramecium bursaria Chlorella virus MT325</name>
    <name type="common">PBCV-MT325</name>
    <dbReference type="NCBI Taxonomy" id="346932"/>
    <lineage>
        <taxon>Viruses</taxon>
        <taxon>Varidnaviria</taxon>
        <taxon>Bamfordvirae</taxon>
        <taxon>Nucleocytoviricota</taxon>
        <taxon>Megaviricetes</taxon>
        <taxon>Algavirales</taxon>
        <taxon>Phycodnaviridae</taxon>
        <taxon>Chlorovirus</taxon>
        <taxon>Chlorovirus conductrix</taxon>
        <taxon>Paramecium bursaria Chlorella virus A1</taxon>
    </lineage>
</organism>
<evidence type="ECO:0000313" key="1">
    <source>
        <dbReference type="EMBL" id="ABT13800.1"/>
    </source>
</evidence>
<dbReference type="EMBL" id="DQ491001">
    <property type="protein sequence ID" value="ABT13800.1"/>
    <property type="molecule type" value="Genomic_DNA"/>
</dbReference>
<sequence length="80" mass="9501">MLRGYRVNLITLYFFFFLKLIQCEQILCLVKLGEHFVPDVHQLGVLGNELSHRASEVFVCRIYQLQELCLVHVLHWNVRT</sequence>
<reference evidence="1 2" key="1">
    <citation type="journal article" date="2007" name="Virology">
        <title>Sequence and annotation of the 314-kb MT325 and the 321-kb FR483 viruses that infect Chlorella Pbi.</title>
        <authorList>
            <person name="Fitzgerald L.A."/>
            <person name="Graves M.V."/>
            <person name="Li X."/>
            <person name="Feldblyum T."/>
            <person name="Hartigan J."/>
            <person name="Van Etten J.L."/>
        </authorList>
    </citation>
    <scope>NUCLEOTIDE SEQUENCE [LARGE SCALE GENOMIC DNA]</scope>
    <source>
        <strain evidence="1 2">MT325</strain>
    </source>
</reference>
<name>A7ITX6_PBCVM</name>